<dbReference type="AlphaFoldDB" id="A1CF63"/>
<dbReference type="VEuPathDB" id="FungiDB:ACLA_092100"/>
<dbReference type="OMA" id="VDDNKWM"/>
<reference evidence="9 10" key="1">
    <citation type="journal article" date="2008" name="PLoS Genet.">
        <title>Genomic islands in the pathogenic filamentous fungus Aspergillus fumigatus.</title>
        <authorList>
            <person name="Fedorova N.D."/>
            <person name="Khaldi N."/>
            <person name="Joardar V.S."/>
            <person name="Maiti R."/>
            <person name="Amedeo P."/>
            <person name="Anderson M.J."/>
            <person name="Crabtree J."/>
            <person name="Silva J.C."/>
            <person name="Badger J.H."/>
            <person name="Albarraq A."/>
            <person name="Angiuoli S."/>
            <person name="Bussey H."/>
            <person name="Bowyer P."/>
            <person name="Cotty P.J."/>
            <person name="Dyer P.S."/>
            <person name="Egan A."/>
            <person name="Galens K."/>
            <person name="Fraser-Liggett C.M."/>
            <person name="Haas B.J."/>
            <person name="Inman J.M."/>
            <person name="Kent R."/>
            <person name="Lemieux S."/>
            <person name="Malavazi I."/>
            <person name="Orvis J."/>
            <person name="Roemer T."/>
            <person name="Ronning C.M."/>
            <person name="Sundaram J.P."/>
            <person name="Sutton G."/>
            <person name="Turner G."/>
            <person name="Venter J.C."/>
            <person name="White O.R."/>
            <person name="Whitty B.R."/>
            <person name="Youngman P."/>
            <person name="Wolfe K.H."/>
            <person name="Goldman G.H."/>
            <person name="Wortman J.R."/>
            <person name="Jiang B."/>
            <person name="Denning D.W."/>
            <person name="Nierman W.C."/>
        </authorList>
    </citation>
    <scope>NUCLEOTIDE SEQUENCE [LARGE SCALE GENOMIC DNA]</scope>
    <source>
        <strain evidence="10">ATCC 1007 / CBS 513.65 / DSM 816 / NCTC 3887 / NRRL 1</strain>
    </source>
</reference>
<dbReference type="eggNOG" id="ENOG502QZJZ">
    <property type="taxonomic scope" value="Eukaryota"/>
</dbReference>
<organism evidence="9 10">
    <name type="scientific">Aspergillus clavatus (strain ATCC 1007 / CBS 513.65 / DSM 816 / NCTC 3887 / NRRL 1 / QM 1276 / 107)</name>
    <dbReference type="NCBI Taxonomy" id="344612"/>
    <lineage>
        <taxon>Eukaryota</taxon>
        <taxon>Fungi</taxon>
        <taxon>Dikarya</taxon>
        <taxon>Ascomycota</taxon>
        <taxon>Pezizomycotina</taxon>
        <taxon>Eurotiomycetes</taxon>
        <taxon>Eurotiomycetidae</taxon>
        <taxon>Eurotiales</taxon>
        <taxon>Aspergillaceae</taxon>
        <taxon>Aspergillus</taxon>
        <taxon>Aspergillus subgen. Fumigati</taxon>
    </lineage>
</organism>
<feature type="transmembrane region" description="Helical" evidence="7">
    <location>
        <begin position="644"/>
        <end position="663"/>
    </location>
</feature>
<feature type="region of interest" description="Disordered" evidence="6">
    <location>
        <begin position="155"/>
        <end position="213"/>
    </location>
</feature>
<accession>A1CF63</accession>
<dbReference type="Pfam" id="PF04082">
    <property type="entry name" value="Fungal_trans"/>
    <property type="match status" value="1"/>
</dbReference>
<evidence type="ECO:0000259" key="8">
    <source>
        <dbReference type="PROSITE" id="PS50048"/>
    </source>
</evidence>
<dbReference type="GO" id="GO:0003677">
    <property type="term" value="F:DNA binding"/>
    <property type="evidence" value="ECO:0007669"/>
    <property type="project" value="UniProtKB-KW"/>
</dbReference>
<keyword evidence="7" id="KW-0472">Membrane</keyword>
<dbReference type="PANTHER" id="PTHR46910:SF25">
    <property type="entry name" value="ABC-TRANSPORTER-REGULATING TRANSCRIPTION FACTOR"/>
    <property type="match status" value="1"/>
</dbReference>
<evidence type="ECO:0000256" key="6">
    <source>
        <dbReference type="SAM" id="MobiDB-lite"/>
    </source>
</evidence>
<keyword evidence="1" id="KW-0479">Metal-binding</keyword>
<dbReference type="SMART" id="SM00066">
    <property type="entry name" value="GAL4"/>
    <property type="match status" value="1"/>
</dbReference>
<proteinExistence type="predicted"/>
<dbReference type="HOGENOM" id="CLU_011099_0_0_1"/>
<keyword evidence="10" id="KW-1185">Reference proteome</keyword>
<evidence type="ECO:0000256" key="1">
    <source>
        <dbReference type="ARBA" id="ARBA00022723"/>
    </source>
</evidence>
<dbReference type="PROSITE" id="PS50048">
    <property type="entry name" value="ZN2_CY6_FUNGAL_2"/>
    <property type="match status" value="1"/>
</dbReference>
<dbReference type="GeneID" id="4705183"/>
<dbReference type="RefSeq" id="XP_001272938.1">
    <property type="nucleotide sequence ID" value="XM_001272937.1"/>
</dbReference>
<dbReference type="PANTHER" id="PTHR46910">
    <property type="entry name" value="TRANSCRIPTION FACTOR PDR1"/>
    <property type="match status" value="1"/>
</dbReference>
<dbReference type="InterPro" id="IPR007219">
    <property type="entry name" value="XnlR_reg_dom"/>
</dbReference>
<dbReference type="Proteomes" id="UP000006701">
    <property type="component" value="Unassembled WGS sequence"/>
</dbReference>
<evidence type="ECO:0000256" key="3">
    <source>
        <dbReference type="ARBA" id="ARBA00023125"/>
    </source>
</evidence>
<dbReference type="CDD" id="cd00067">
    <property type="entry name" value="GAL4"/>
    <property type="match status" value="1"/>
</dbReference>
<dbReference type="OrthoDB" id="2123952at2759"/>
<keyword evidence="7" id="KW-1133">Transmembrane helix</keyword>
<dbReference type="SUPFAM" id="SSF57701">
    <property type="entry name" value="Zn2/Cys6 DNA-binding domain"/>
    <property type="match status" value="1"/>
</dbReference>
<dbReference type="Gene3D" id="4.10.240.10">
    <property type="entry name" value="Zn(2)-C6 fungal-type DNA-binding domain"/>
    <property type="match status" value="1"/>
</dbReference>
<dbReference type="STRING" id="344612.A1CF63"/>
<evidence type="ECO:0000313" key="10">
    <source>
        <dbReference type="Proteomes" id="UP000006701"/>
    </source>
</evidence>
<dbReference type="CDD" id="cd12148">
    <property type="entry name" value="fungal_TF_MHR"/>
    <property type="match status" value="1"/>
</dbReference>
<keyword evidence="2" id="KW-0805">Transcription regulation</keyword>
<dbReference type="GO" id="GO:0000981">
    <property type="term" value="F:DNA-binding transcription factor activity, RNA polymerase II-specific"/>
    <property type="evidence" value="ECO:0007669"/>
    <property type="project" value="InterPro"/>
</dbReference>
<feature type="domain" description="Zn(2)-C6 fungal-type" evidence="8">
    <location>
        <begin position="68"/>
        <end position="98"/>
    </location>
</feature>
<name>A1CF63_ASPCL</name>
<keyword evidence="5" id="KW-0539">Nucleus</keyword>
<dbReference type="PROSITE" id="PS00463">
    <property type="entry name" value="ZN2_CY6_FUNGAL_1"/>
    <property type="match status" value="1"/>
</dbReference>
<dbReference type="GO" id="GO:0008270">
    <property type="term" value="F:zinc ion binding"/>
    <property type="evidence" value="ECO:0007669"/>
    <property type="project" value="InterPro"/>
</dbReference>
<dbReference type="InterPro" id="IPR036864">
    <property type="entry name" value="Zn2-C6_fun-type_DNA-bd_sf"/>
</dbReference>
<dbReference type="GO" id="GO:0006351">
    <property type="term" value="P:DNA-templated transcription"/>
    <property type="evidence" value="ECO:0007669"/>
    <property type="project" value="InterPro"/>
</dbReference>
<dbReference type="Pfam" id="PF00172">
    <property type="entry name" value="Zn_clus"/>
    <property type="match status" value="1"/>
</dbReference>
<evidence type="ECO:0000256" key="4">
    <source>
        <dbReference type="ARBA" id="ARBA00023163"/>
    </source>
</evidence>
<dbReference type="KEGG" id="act:ACLA_092100"/>
<evidence type="ECO:0000256" key="7">
    <source>
        <dbReference type="SAM" id="Phobius"/>
    </source>
</evidence>
<feature type="region of interest" description="Disordered" evidence="6">
    <location>
        <begin position="718"/>
        <end position="762"/>
    </location>
</feature>
<keyword evidence="4" id="KW-0804">Transcription</keyword>
<sequence length="891" mass="99197">MDGIGDGSDGMGFDMPMLMNQQPHIFGSYGHDGSPVAPVFSNTAFPDESSMGGADDSNDAKRRRIARACDMCRKKKIKCDGKMPKCSHCTNYKTDCVFTQVEKKRNPPKGAKYIEGLENRLGRMESLLRLSGLLSEDDGGKTDLGTLEKRLADRYHTNGLNNPPKIGIPNQPAPSQQNSSSRYSTPRVESHSSPRTAPTSPDSQKGSETEVEGLSDMMCSLVTNNCGETRYIGSSSGFSIFSPKGIQWVNEKTGDTSFQDMISSAYVDDNKWMYWKPEIFSDIFARRVFKPLPPKEEAMSLFKDFFDNFNCMFPLYHEPTFMHLVERQYSRDPYEGSGWWASINVVLAIAHRLRVMSNLVPQEEDRKAWLYLKNAMGVLTELTMRNTDLLSVQALLGMSLFLQGTPNPQPSFFLVAAAIRLSHSIGLHKRGSGFGLNPVEVEQRKRVFWIAYLLDKDICLRSGRPPVQDDDDMNVELPSDDPPDNIGNVPLSDGRSKFNLFRSMCRFATIESKVYKRLYSAKASKQSDGELLNTIGDLDKELEEWKDSIPLDFRPEHEIKATHTPLILHVVVLHFAYYNCLTTIHRMSVHHGYWTSRLSNYAIQGLNARPLNPRVFLSAVLCVTAARASINLIKYIPQGDFACVWLILYYPVSALVTLFANILQNPSDARARSDVKLMNVVVNFLSTLVSDESNGSIKRMLGLCGEFERIAKVVLDKAEKESHSKKKRKSPDDSVDLQQNTPEENPAHSPSTRSQPTGAAPRIVPISSPLFAENLAESGSHGMASATRAFAPNTGVSATTGIPTSMQGGIQAMPGLGQDFPDMLSPNPLESVNFVDQQPFTTTENTPLSSFQQPFVPQDLWQMPMTIEWDWADMSTNFPVFDPNGPPQGGT</sequence>
<gene>
    <name evidence="9" type="ORF">ACLA_092100</name>
</gene>
<keyword evidence="7" id="KW-0812">Transmembrane</keyword>
<evidence type="ECO:0000256" key="5">
    <source>
        <dbReference type="ARBA" id="ARBA00023242"/>
    </source>
</evidence>
<dbReference type="InterPro" id="IPR001138">
    <property type="entry name" value="Zn2Cys6_DnaBD"/>
</dbReference>
<protein>
    <submittedName>
        <fullName evidence="9">Fungal specific transcription factor domain protein</fullName>
    </submittedName>
</protein>
<feature type="compositionally biased region" description="Polar residues" evidence="6">
    <location>
        <begin position="191"/>
        <end position="206"/>
    </location>
</feature>
<keyword evidence="3" id="KW-0238">DNA-binding</keyword>
<feature type="compositionally biased region" description="Low complexity" evidence="6">
    <location>
        <begin position="169"/>
        <end position="181"/>
    </location>
</feature>
<dbReference type="EMBL" id="DS027052">
    <property type="protein sequence ID" value="EAW11512.1"/>
    <property type="molecule type" value="Genomic_DNA"/>
</dbReference>
<evidence type="ECO:0000256" key="2">
    <source>
        <dbReference type="ARBA" id="ARBA00023015"/>
    </source>
</evidence>
<dbReference type="InterPro" id="IPR050987">
    <property type="entry name" value="AtrR-like"/>
</dbReference>
<evidence type="ECO:0000313" key="9">
    <source>
        <dbReference type="EMBL" id="EAW11512.1"/>
    </source>
</evidence>
<feature type="compositionally biased region" description="Polar residues" evidence="6">
    <location>
        <begin position="736"/>
        <end position="757"/>
    </location>
</feature>
<dbReference type="SMART" id="SM00906">
    <property type="entry name" value="Fungal_trans"/>
    <property type="match status" value="1"/>
</dbReference>